<evidence type="ECO:0000313" key="2">
    <source>
        <dbReference type="EMBL" id="CCH54765.1"/>
    </source>
</evidence>
<sequence>MHHVGLLCLCLLSTSTQLCAQQYVGVGIRSGFANFFPAKYSSENLGYALPNPASLPVAYKMRVWVMRAS</sequence>
<evidence type="ECO:0000313" key="3">
    <source>
        <dbReference type="Proteomes" id="UP000009309"/>
    </source>
</evidence>
<evidence type="ECO:0000256" key="1">
    <source>
        <dbReference type="SAM" id="SignalP"/>
    </source>
</evidence>
<proteinExistence type="predicted"/>
<comment type="caution">
    <text evidence="2">The sequence shown here is derived from an EMBL/GenBank/DDBJ whole genome shotgun (WGS) entry which is preliminary data.</text>
</comment>
<feature type="signal peptide" evidence="1">
    <location>
        <begin position="1"/>
        <end position="20"/>
    </location>
</feature>
<accession>I2GLI9</accession>
<dbReference type="OrthoDB" id="9988056at2"/>
<organism evidence="2 3">
    <name type="scientific">Fibrisoma limi BUZ 3</name>
    <dbReference type="NCBI Taxonomy" id="1185876"/>
    <lineage>
        <taxon>Bacteria</taxon>
        <taxon>Pseudomonadati</taxon>
        <taxon>Bacteroidota</taxon>
        <taxon>Cytophagia</taxon>
        <taxon>Cytophagales</taxon>
        <taxon>Spirosomataceae</taxon>
        <taxon>Fibrisoma</taxon>
    </lineage>
</organism>
<keyword evidence="3" id="KW-1185">Reference proteome</keyword>
<dbReference type="Proteomes" id="UP000009309">
    <property type="component" value="Unassembled WGS sequence"/>
</dbReference>
<dbReference type="EMBL" id="CAIT01000007">
    <property type="protein sequence ID" value="CCH54765.1"/>
    <property type="molecule type" value="Genomic_DNA"/>
</dbReference>
<gene>
    <name evidence="2" type="ORF">BN8_03967</name>
</gene>
<protein>
    <submittedName>
        <fullName evidence="2">Uncharacterized protein</fullName>
    </submittedName>
</protein>
<keyword evidence="1" id="KW-0732">Signal</keyword>
<feature type="chain" id="PRO_5003659029" evidence="1">
    <location>
        <begin position="21"/>
        <end position="69"/>
    </location>
</feature>
<dbReference type="AlphaFoldDB" id="I2GLI9"/>
<name>I2GLI9_9BACT</name>
<dbReference type="STRING" id="1185876.BN8_03967"/>
<reference evidence="2 3" key="1">
    <citation type="journal article" date="2012" name="J. Bacteriol.">
        <title>Genome Sequence of the Filamentous Bacterium Fibrisoma limi BUZ 3T.</title>
        <authorList>
            <person name="Filippini M."/>
            <person name="Qi W."/>
            <person name="Jaenicke S."/>
            <person name="Goesmann A."/>
            <person name="Smits T.H."/>
            <person name="Bagheri H.C."/>
        </authorList>
    </citation>
    <scope>NUCLEOTIDE SEQUENCE [LARGE SCALE GENOMIC DNA]</scope>
    <source>
        <strain evidence="3">BUZ 3T</strain>
    </source>
</reference>
<dbReference type="RefSeq" id="WP_009283341.1">
    <property type="nucleotide sequence ID" value="NZ_CAIT01000007.1"/>
</dbReference>